<reference evidence="2" key="2">
    <citation type="journal article" date="2017" name="Nat. Plants">
        <title>The Aegilops tauschii genome reveals multiple impacts of transposons.</title>
        <authorList>
            <person name="Zhao G."/>
            <person name="Zou C."/>
            <person name="Li K."/>
            <person name="Wang K."/>
            <person name="Li T."/>
            <person name="Gao L."/>
            <person name="Zhang X."/>
            <person name="Wang H."/>
            <person name="Yang Z."/>
            <person name="Liu X."/>
            <person name="Jiang W."/>
            <person name="Mao L."/>
            <person name="Kong X."/>
            <person name="Jiao Y."/>
            <person name="Jia J."/>
        </authorList>
    </citation>
    <scope>NUCLEOTIDE SEQUENCE [LARGE SCALE GENOMIC DNA]</scope>
    <source>
        <strain evidence="2">cv. AL8/78</strain>
    </source>
</reference>
<name>A0A453BR02_AEGTS</name>
<reference evidence="1" key="3">
    <citation type="journal article" date="2017" name="Nature">
        <title>Genome sequence of the progenitor of the wheat D genome Aegilops tauschii.</title>
        <authorList>
            <person name="Luo M.C."/>
            <person name="Gu Y.Q."/>
            <person name="Puiu D."/>
            <person name="Wang H."/>
            <person name="Twardziok S.O."/>
            <person name="Deal K.R."/>
            <person name="Huo N."/>
            <person name="Zhu T."/>
            <person name="Wang L."/>
            <person name="Wang Y."/>
            <person name="McGuire P.E."/>
            <person name="Liu S."/>
            <person name="Long H."/>
            <person name="Ramasamy R.K."/>
            <person name="Rodriguez J.C."/>
            <person name="Van S.L."/>
            <person name="Yuan L."/>
            <person name="Wang Z."/>
            <person name="Xia Z."/>
            <person name="Xiao L."/>
            <person name="Anderson O.D."/>
            <person name="Ouyang S."/>
            <person name="Liang Y."/>
            <person name="Zimin A.V."/>
            <person name="Pertea G."/>
            <person name="Qi P."/>
            <person name="Bennetzen J.L."/>
            <person name="Dai X."/>
            <person name="Dawson M.W."/>
            <person name="Muller H.G."/>
            <person name="Kugler K."/>
            <person name="Rivarola-Duarte L."/>
            <person name="Spannagl M."/>
            <person name="Mayer K.F.X."/>
            <person name="Lu F.H."/>
            <person name="Bevan M.W."/>
            <person name="Leroy P."/>
            <person name="Li P."/>
            <person name="You F.M."/>
            <person name="Sun Q."/>
            <person name="Liu Z."/>
            <person name="Lyons E."/>
            <person name="Wicker T."/>
            <person name="Salzberg S.L."/>
            <person name="Devos K.M."/>
            <person name="Dvorak J."/>
        </authorList>
    </citation>
    <scope>NUCLEOTIDE SEQUENCE [LARGE SCALE GENOMIC DNA]</scope>
    <source>
        <strain evidence="1">cv. AL8/78</strain>
    </source>
</reference>
<organism evidence="1 2">
    <name type="scientific">Aegilops tauschii subsp. strangulata</name>
    <name type="common">Goatgrass</name>
    <dbReference type="NCBI Taxonomy" id="200361"/>
    <lineage>
        <taxon>Eukaryota</taxon>
        <taxon>Viridiplantae</taxon>
        <taxon>Streptophyta</taxon>
        <taxon>Embryophyta</taxon>
        <taxon>Tracheophyta</taxon>
        <taxon>Spermatophyta</taxon>
        <taxon>Magnoliopsida</taxon>
        <taxon>Liliopsida</taxon>
        <taxon>Poales</taxon>
        <taxon>Poaceae</taxon>
        <taxon>BOP clade</taxon>
        <taxon>Pooideae</taxon>
        <taxon>Triticodae</taxon>
        <taxon>Triticeae</taxon>
        <taxon>Triticinae</taxon>
        <taxon>Aegilops</taxon>
    </lineage>
</organism>
<dbReference type="AlphaFoldDB" id="A0A453BR02"/>
<protein>
    <submittedName>
        <fullName evidence="1">Uncharacterized protein</fullName>
    </submittedName>
</protein>
<proteinExistence type="predicted"/>
<accession>A0A453BR02</accession>
<sequence>MKIHFIFYCNGSLKETILLYFVFRDHATYKDFNQENFIILVIKNLKKIHANKLQIQNHM</sequence>
<reference evidence="1" key="5">
    <citation type="journal article" date="2021" name="G3 (Bethesda)">
        <title>Aegilops tauschii genome assembly Aet v5.0 features greater sequence contiguity and improved annotation.</title>
        <authorList>
            <person name="Wang L."/>
            <person name="Zhu T."/>
            <person name="Rodriguez J.C."/>
            <person name="Deal K.R."/>
            <person name="Dubcovsky J."/>
            <person name="McGuire P.E."/>
            <person name="Lux T."/>
            <person name="Spannagl M."/>
            <person name="Mayer K.F.X."/>
            <person name="Baldrich P."/>
            <person name="Meyers B.C."/>
            <person name="Huo N."/>
            <person name="Gu Y.Q."/>
            <person name="Zhou H."/>
            <person name="Devos K.M."/>
            <person name="Bennetzen J.L."/>
            <person name="Unver T."/>
            <person name="Budak H."/>
            <person name="Gulick P.J."/>
            <person name="Galiba G."/>
            <person name="Kalapos B."/>
            <person name="Nelson D.R."/>
            <person name="Li P."/>
            <person name="You F.M."/>
            <person name="Luo M.C."/>
            <person name="Dvorak J."/>
        </authorList>
    </citation>
    <scope>NUCLEOTIDE SEQUENCE [LARGE SCALE GENOMIC DNA]</scope>
    <source>
        <strain evidence="1">cv. AL8/78</strain>
    </source>
</reference>
<evidence type="ECO:0000313" key="1">
    <source>
        <dbReference type="EnsemblPlants" id="AET2Gv20599700.25"/>
    </source>
</evidence>
<evidence type="ECO:0000313" key="2">
    <source>
        <dbReference type="Proteomes" id="UP000015105"/>
    </source>
</evidence>
<dbReference type="Proteomes" id="UP000015105">
    <property type="component" value="Chromosome 2D"/>
</dbReference>
<dbReference type="Gramene" id="AET2Gv20599700.25">
    <property type="protein sequence ID" value="AET2Gv20599700.25"/>
    <property type="gene ID" value="AET2Gv20599700"/>
</dbReference>
<dbReference type="EnsemblPlants" id="AET2Gv20599700.25">
    <property type="protein sequence ID" value="AET2Gv20599700.25"/>
    <property type="gene ID" value="AET2Gv20599700"/>
</dbReference>
<reference evidence="1" key="4">
    <citation type="submission" date="2019-03" db="UniProtKB">
        <authorList>
            <consortium name="EnsemblPlants"/>
        </authorList>
    </citation>
    <scope>IDENTIFICATION</scope>
</reference>
<reference evidence="2" key="1">
    <citation type="journal article" date="2014" name="Science">
        <title>Ancient hybridizations among the ancestral genomes of bread wheat.</title>
        <authorList>
            <consortium name="International Wheat Genome Sequencing Consortium,"/>
            <person name="Marcussen T."/>
            <person name="Sandve S.R."/>
            <person name="Heier L."/>
            <person name="Spannagl M."/>
            <person name="Pfeifer M."/>
            <person name="Jakobsen K.S."/>
            <person name="Wulff B.B."/>
            <person name="Steuernagel B."/>
            <person name="Mayer K.F."/>
            <person name="Olsen O.A."/>
        </authorList>
    </citation>
    <scope>NUCLEOTIDE SEQUENCE [LARGE SCALE GENOMIC DNA]</scope>
    <source>
        <strain evidence="2">cv. AL8/78</strain>
    </source>
</reference>
<keyword evidence="2" id="KW-1185">Reference proteome</keyword>